<comment type="caution">
    <text evidence="1">The sequence shown here is derived from an EMBL/GenBank/DDBJ whole genome shotgun (WGS) entry which is preliminary data.</text>
</comment>
<dbReference type="Pfam" id="PF12686">
    <property type="entry name" value="DUF3800"/>
    <property type="match status" value="1"/>
</dbReference>
<evidence type="ECO:0008006" key="3">
    <source>
        <dbReference type="Google" id="ProtNLM"/>
    </source>
</evidence>
<sequence length="252" mass="28785">MINGFYLDESGNNGFGDMQQQPVVCYGGILVPNSSVIGLERDFEALAFKAALQIKGEIKGLTGKQVNTLPFFQKYEIHSKPFFDGDDLYSKIPINDRFKLAEEMLELIDRYGGKVLASVINKNTYKQKTGDTGHTNMNQLGMSSLIQLIEKELIQRNETGIVIPDNGRDEERELLIQVIRQETTSNRIYNSSFLQNSHHCQLVQLADIVVFLTTVFFRFKYGYAPRKANNKELIELYQKSIIPLSLAVWEYR</sequence>
<organism evidence="1 2">
    <name type="scientific">Paenibacillus pini JCM 16418</name>
    <dbReference type="NCBI Taxonomy" id="1236976"/>
    <lineage>
        <taxon>Bacteria</taxon>
        <taxon>Bacillati</taxon>
        <taxon>Bacillota</taxon>
        <taxon>Bacilli</taxon>
        <taxon>Bacillales</taxon>
        <taxon>Paenibacillaceae</taxon>
        <taxon>Paenibacillus</taxon>
    </lineage>
</organism>
<gene>
    <name evidence="1" type="ORF">JCM16418_925</name>
</gene>
<dbReference type="EMBL" id="BAVZ01000002">
    <property type="protein sequence ID" value="GAF06940.1"/>
    <property type="molecule type" value="Genomic_DNA"/>
</dbReference>
<reference evidence="1 2" key="1">
    <citation type="journal article" date="2014" name="Genome Announc.">
        <title>Draft Genome Sequence of Paenibacillus pini JCM 16418T, Isolated from the Rhizosphere of Pine Tree.</title>
        <authorList>
            <person name="Yuki M."/>
            <person name="Oshima K."/>
            <person name="Suda W."/>
            <person name="Oshida Y."/>
            <person name="Kitamura K."/>
            <person name="Iida Y."/>
            <person name="Hattori M."/>
            <person name="Ohkuma M."/>
        </authorList>
    </citation>
    <scope>NUCLEOTIDE SEQUENCE [LARGE SCALE GENOMIC DNA]</scope>
    <source>
        <strain evidence="1 2">JCM 16418</strain>
    </source>
</reference>
<keyword evidence="2" id="KW-1185">Reference proteome</keyword>
<dbReference type="AlphaFoldDB" id="W7Y7N8"/>
<dbReference type="eggNOG" id="ENOG502ZGPY">
    <property type="taxonomic scope" value="Bacteria"/>
</dbReference>
<protein>
    <recommendedName>
        <fullName evidence="3">DUF3800 domain-containing protein</fullName>
    </recommendedName>
</protein>
<dbReference type="Proteomes" id="UP000019364">
    <property type="component" value="Unassembled WGS sequence"/>
</dbReference>
<accession>W7Y7N8</accession>
<evidence type="ECO:0000313" key="2">
    <source>
        <dbReference type="Proteomes" id="UP000019364"/>
    </source>
</evidence>
<dbReference type="RefSeq" id="WP_036646499.1">
    <property type="nucleotide sequence ID" value="NZ_BAVZ01000002.1"/>
</dbReference>
<name>W7Y7N8_9BACL</name>
<evidence type="ECO:0000313" key="1">
    <source>
        <dbReference type="EMBL" id="GAF06940.1"/>
    </source>
</evidence>
<dbReference type="InterPro" id="IPR024524">
    <property type="entry name" value="DUF3800"/>
</dbReference>
<dbReference type="OrthoDB" id="2646867at2"/>
<proteinExistence type="predicted"/>